<dbReference type="PIRSF" id="PIRSF037031">
    <property type="entry name" value="Redox_disulphide_2"/>
    <property type="match status" value="1"/>
</dbReference>
<dbReference type="PANTHER" id="PTHR36450:SF1">
    <property type="entry name" value="THIOREDOXIN"/>
    <property type="match status" value="1"/>
</dbReference>
<organism evidence="4 5">
    <name type="scientific">Saltatorellus ferox</name>
    <dbReference type="NCBI Taxonomy" id="2528018"/>
    <lineage>
        <taxon>Bacteria</taxon>
        <taxon>Pseudomonadati</taxon>
        <taxon>Planctomycetota</taxon>
        <taxon>Planctomycetia</taxon>
        <taxon>Planctomycetia incertae sedis</taxon>
        <taxon>Saltatorellus</taxon>
    </lineage>
</organism>
<keyword evidence="5" id="KW-1185">Reference proteome</keyword>
<evidence type="ECO:0000313" key="4">
    <source>
        <dbReference type="EMBL" id="QDV08105.1"/>
    </source>
</evidence>
<dbReference type="Pfam" id="PF13192">
    <property type="entry name" value="Thioredoxin_3"/>
    <property type="match status" value="1"/>
</dbReference>
<sequence length="82" mass="8699">MAPMTHIKILGTGCSNCAKTADLIRKVAAELGVEPVIEKETDLAKIMAYGALSTPGVVIDEKLVHAGGVPAAKEIREWLTQQ</sequence>
<dbReference type="EMBL" id="CP036434">
    <property type="protein sequence ID" value="QDV08105.1"/>
    <property type="molecule type" value="Genomic_DNA"/>
</dbReference>
<reference evidence="4 5" key="1">
    <citation type="submission" date="2019-02" db="EMBL/GenBank/DDBJ databases">
        <title>Deep-cultivation of Planctomycetes and their phenomic and genomic characterization uncovers novel biology.</title>
        <authorList>
            <person name="Wiegand S."/>
            <person name="Jogler M."/>
            <person name="Boedeker C."/>
            <person name="Pinto D."/>
            <person name="Vollmers J."/>
            <person name="Rivas-Marin E."/>
            <person name="Kohn T."/>
            <person name="Peeters S.H."/>
            <person name="Heuer A."/>
            <person name="Rast P."/>
            <person name="Oberbeckmann S."/>
            <person name="Bunk B."/>
            <person name="Jeske O."/>
            <person name="Meyerdierks A."/>
            <person name="Storesund J.E."/>
            <person name="Kallscheuer N."/>
            <person name="Luecker S."/>
            <person name="Lage O.M."/>
            <person name="Pohl T."/>
            <person name="Merkel B.J."/>
            <person name="Hornburger P."/>
            <person name="Mueller R.-W."/>
            <person name="Bruemmer F."/>
            <person name="Labrenz M."/>
            <person name="Spormann A.M."/>
            <person name="Op den Camp H."/>
            <person name="Overmann J."/>
            <person name="Amann R."/>
            <person name="Jetten M.S.M."/>
            <person name="Mascher T."/>
            <person name="Medema M.H."/>
            <person name="Devos D.P."/>
            <person name="Kaster A.-K."/>
            <person name="Ovreas L."/>
            <person name="Rohde M."/>
            <person name="Galperin M.Y."/>
            <person name="Jogler C."/>
        </authorList>
    </citation>
    <scope>NUCLEOTIDE SEQUENCE [LARGE SCALE GENOMIC DNA]</scope>
    <source>
        <strain evidence="4 5">Poly30</strain>
    </source>
</reference>
<feature type="active site" description="Nucleophile" evidence="1">
    <location>
        <position position="17"/>
    </location>
</feature>
<evidence type="ECO:0000259" key="3">
    <source>
        <dbReference type="Pfam" id="PF13192"/>
    </source>
</evidence>
<keyword evidence="2" id="KW-0676">Redox-active center</keyword>
<proteinExistence type="predicted"/>
<evidence type="ECO:0000313" key="5">
    <source>
        <dbReference type="Proteomes" id="UP000320390"/>
    </source>
</evidence>
<dbReference type="SUPFAM" id="SSF52833">
    <property type="entry name" value="Thioredoxin-like"/>
    <property type="match status" value="1"/>
</dbReference>
<evidence type="ECO:0000256" key="2">
    <source>
        <dbReference type="PIRSR" id="PIRSR037031-51"/>
    </source>
</evidence>
<feature type="active site" description="Nucleophile" evidence="1">
    <location>
        <position position="14"/>
    </location>
</feature>
<dbReference type="AlphaFoldDB" id="A0A518EVI4"/>
<dbReference type="NCBIfam" id="TIGR00412">
    <property type="entry name" value="redox_disulf_2"/>
    <property type="match status" value="1"/>
</dbReference>
<accession>A0A518EVI4</accession>
<dbReference type="Proteomes" id="UP000320390">
    <property type="component" value="Chromosome"/>
</dbReference>
<name>A0A518EVI4_9BACT</name>
<dbReference type="InterPro" id="IPR012336">
    <property type="entry name" value="Thioredoxin-like_fold"/>
</dbReference>
<feature type="disulfide bond" description="Redox-active" evidence="2">
    <location>
        <begin position="14"/>
        <end position="17"/>
    </location>
</feature>
<feature type="domain" description="Thioredoxin-like fold" evidence="3">
    <location>
        <begin position="6"/>
        <end position="80"/>
    </location>
</feature>
<dbReference type="PANTHER" id="PTHR36450">
    <property type="entry name" value="THIOREDOXIN"/>
    <property type="match status" value="1"/>
</dbReference>
<dbReference type="InterPro" id="IPR005243">
    <property type="entry name" value="THIRX-like_proc"/>
</dbReference>
<dbReference type="InterPro" id="IPR036249">
    <property type="entry name" value="Thioredoxin-like_sf"/>
</dbReference>
<keyword evidence="2" id="KW-1015">Disulfide bond</keyword>
<gene>
    <name evidence="4" type="ORF">Poly30_36410</name>
</gene>
<dbReference type="Gene3D" id="3.40.30.10">
    <property type="entry name" value="Glutaredoxin"/>
    <property type="match status" value="1"/>
</dbReference>
<protein>
    <recommendedName>
        <fullName evidence="3">Thioredoxin-like fold domain-containing protein</fullName>
    </recommendedName>
</protein>
<evidence type="ECO:0000256" key="1">
    <source>
        <dbReference type="PIRSR" id="PIRSR037031-50"/>
    </source>
</evidence>